<dbReference type="GO" id="GO:0003887">
    <property type="term" value="F:DNA-directed DNA polymerase activity"/>
    <property type="evidence" value="ECO:0007669"/>
    <property type="project" value="UniProtKB-KW"/>
</dbReference>
<dbReference type="Gene3D" id="1.10.8.60">
    <property type="match status" value="1"/>
</dbReference>
<evidence type="ECO:0000313" key="8">
    <source>
        <dbReference type="EMBL" id="MBH0237792.1"/>
    </source>
</evidence>
<dbReference type="InterPro" id="IPR027417">
    <property type="entry name" value="P-loop_NTPase"/>
</dbReference>
<keyword evidence="5" id="KW-0239">DNA-directed DNA polymerase</keyword>
<evidence type="ECO:0000256" key="6">
    <source>
        <dbReference type="ARBA" id="ARBA00034754"/>
    </source>
</evidence>
<gene>
    <name evidence="8" type="ORF">I5731_08165</name>
</gene>
<dbReference type="AlphaFoldDB" id="A0A931I115"/>
<dbReference type="InterPro" id="IPR008921">
    <property type="entry name" value="DNA_pol3_clamp-load_cplx_C"/>
</dbReference>
<dbReference type="GO" id="GO:0006261">
    <property type="term" value="P:DNA-templated DNA replication"/>
    <property type="evidence" value="ECO:0007669"/>
    <property type="project" value="TreeGrafter"/>
</dbReference>
<comment type="caution">
    <text evidence="8">The sequence shown here is derived from an EMBL/GenBank/DDBJ whole genome shotgun (WGS) entry which is preliminary data.</text>
</comment>
<dbReference type="PANTHER" id="PTHR34388:SF1">
    <property type="entry name" value="DNA POLYMERASE III SUBUNIT DELTA"/>
    <property type="match status" value="1"/>
</dbReference>
<protein>
    <recommendedName>
        <fullName evidence="1">DNA-directed DNA polymerase</fullName>
        <ecNumber evidence="1">2.7.7.7</ecNumber>
    </recommendedName>
</protein>
<dbReference type="GO" id="GO:0003677">
    <property type="term" value="F:DNA binding"/>
    <property type="evidence" value="ECO:0007669"/>
    <property type="project" value="InterPro"/>
</dbReference>
<keyword evidence="9" id="KW-1185">Reference proteome</keyword>
<organism evidence="8 9">
    <name type="scientific">Methylobrevis albus</name>
    <dbReference type="NCBI Taxonomy" id="2793297"/>
    <lineage>
        <taxon>Bacteria</taxon>
        <taxon>Pseudomonadati</taxon>
        <taxon>Pseudomonadota</taxon>
        <taxon>Alphaproteobacteria</taxon>
        <taxon>Hyphomicrobiales</taxon>
        <taxon>Pleomorphomonadaceae</taxon>
        <taxon>Methylobrevis</taxon>
    </lineage>
</organism>
<evidence type="ECO:0000256" key="5">
    <source>
        <dbReference type="ARBA" id="ARBA00022932"/>
    </source>
</evidence>
<keyword evidence="2" id="KW-0808">Transferase</keyword>
<accession>A0A931I115</accession>
<evidence type="ECO:0000313" key="9">
    <source>
        <dbReference type="Proteomes" id="UP000631694"/>
    </source>
</evidence>
<dbReference type="RefSeq" id="WP_197310866.1">
    <property type="nucleotide sequence ID" value="NZ_JADZLT010000049.1"/>
</dbReference>
<keyword evidence="4" id="KW-0235">DNA replication</keyword>
<dbReference type="SUPFAM" id="SSF52540">
    <property type="entry name" value="P-loop containing nucleoside triphosphate hydrolases"/>
    <property type="match status" value="1"/>
</dbReference>
<dbReference type="Gene3D" id="3.40.50.300">
    <property type="entry name" value="P-loop containing nucleotide triphosphate hydrolases"/>
    <property type="match status" value="1"/>
</dbReference>
<dbReference type="SUPFAM" id="SSF48019">
    <property type="entry name" value="post-AAA+ oligomerization domain-like"/>
    <property type="match status" value="1"/>
</dbReference>
<dbReference type="PANTHER" id="PTHR34388">
    <property type="entry name" value="DNA POLYMERASE III SUBUNIT DELTA"/>
    <property type="match status" value="1"/>
</dbReference>
<dbReference type="EMBL" id="JADZLT010000049">
    <property type="protein sequence ID" value="MBH0237792.1"/>
    <property type="molecule type" value="Genomic_DNA"/>
</dbReference>
<evidence type="ECO:0000256" key="2">
    <source>
        <dbReference type="ARBA" id="ARBA00022679"/>
    </source>
</evidence>
<dbReference type="Proteomes" id="UP000631694">
    <property type="component" value="Unassembled WGS sequence"/>
</dbReference>
<comment type="similarity">
    <text evidence="6">Belongs to the DNA polymerase HolA subunit family.</text>
</comment>
<keyword evidence="3" id="KW-0548">Nucleotidyltransferase</keyword>
<evidence type="ECO:0000256" key="3">
    <source>
        <dbReference type="ARBA" id="ARBA00022695"/>
    </source>
</evidence>
<evidence type="ECO:0000256" key="4">
    <source>
        <dbReference type="ARBA" id="ARBA00022705"/>
    </source>
</evidence>
<dbReference type="InterPro" id="IPR005790">
    <property type="entry name" value="DNA_polIII_delta"/>
</dbReference>
<dbReference type="Gene3D" id="1.20.272.10">
    <property type="match status" value="1"/>
</dbReference>
<comment type="catalytic activity">
    <reaction evidence="7">
        <text>DNA(n) + a 2'-deoxyribonucleoside 5'-triphosphate = DNA(n+1) + diphosphate</text>
        <dbReference type="Rhea" id="RHEA:22508"/>
        <dbReference type="Rhea" id="RHEA-COMP:17339"/>
        <dbReference type="Rhea" id="RHEA-COMP:17340"/>
        <dbReference type="ChEBI" id="CHEBI:33019"/>
        <dbReference type="ChEBI" id="CHEBI:61560"/>
        <dbReference type="ChEBI" id="CHEBI:173112"/>
        <dbReference type="EC" id="2.7.7.7"/>
    </reaction>
</comment>
<dbReference type="EC" id="2.7.7.7" evidence="1"/>
<sequence length="341" mass="36080">MVAAKANEADRIVDRPPESVSFYLVYGPDAGLVAERAARLARARIKLDDPFALIRLDGAAIGSDPNRLADEAYAIPMFGGARAIWIRDAGGRANIAPTLTRLMRDPPPETTIVIEAGDLKKSSPIRTLFEKEKLAYAIPCFADDGAAVARLIDDEVRAAGLAISGEARQALGALLGGDRLASRGEVTKLCLYAHGRGRIELADVEAVVGDAAAVTMDEIVDAAATGDIPALSAALARAEGDGIRADVLCGAVLRHFQMLDLARADVDAGKRPADAVAGLRPPVFYKRQDKVMKAVSIWTAPRIIRAMEILARAVRDARLDAALGATIAADALFTIARAAQR</sequence>
<reference evidence="8" key="1">
    <citation type="submission" date="2020-12" db="EMBL/GenBank/DDBJ databases">
        <title>Methylobrevis albus sp. nov., isolated from fresh water lack sediment.</title>
        <authorList>
            <person name="Zou Q."/>
        </authorList>
    </citation>
    <scope>NUCLEOTIDE SEQUENCE</scope>
    <source>
        <strain evidence="8">L22</strain>
    </source>
</reference>
<dbReference type="GO" id="GO:0009360">
    <property type="term" value="C:DNA polymerase III complex"/>
    <property type="evidence" value="ECO:0007669"/>
    <property type="project" value="TreeGrafter"/>
</dbReference>
<evidence type="ECO:0000256" key="1">
    <source>
        <dbReference type="ARBA" id="ARBA00012417"/>
    </source>
</evidence>
<name>A0A931I115_9HYPH</name>
<proteinExistence type="inferred from homology"/>
<evidence type="ECO:0000256" key="7">
    <source>
        <dbReference type="ARBA" id="ARBA00049244"/>
    </source>
</evidence>
<dbReference type="NCBIfam" id="TIGR01128">
    <property type="entry name" value="holA"/>
    <property type="match status" value="1"/>
</dbReference>